<evidence type="ECO:0000259" key="2">
    <source>
        <dbReference type="Pfam" id="PF08327"/>
    </source>
</evidence>
<organism evidence="3 4">
    <name type="scientific">Flavihumibacter solisilvae</name>
    <dbReference type="NCBI Taxonomy" id="1349421"/>
    <lineage>
        <taxon>Bacteria</taxon>
        <taxon>Pseudomonadati</taxon>
        <taxon>Bacteroidota</taxon>
        <taxon>Chitinophagia</taxon>
        <taxon>Chitinophagales</taxon>
        <taxon>Chitinophagaceae</taxon>
        <taxon>Flavihumibacter</taxon>
    </lineage>
</organism>
<sequence length="145" mass="17002">MSNEPIVMERLFDAPVSKVWNAITDKNEMKNWYFDLEEFRPEVGFRFTFTGGPSPEKQYVHLCEVTEVVPGKKLVYSWRYEGYRGISHVSWELSEKDNKTLLRLTHTGIDSFPSDNPDFDISNFRQGWTEIINKNLKDYLEKAVA</sequence>
<dbReference type="Proteomes" id="UP000031408">
    <property type="component" value="Unassembled WGS sequence"/>
</dbReference>
<dbReference type="InterPro" id="IPR023393">
    <property type="entry name" value="START-like_dom_sf"/>
</dbReference>
<gene>
    <name evidence="3" type="ORF">OI18_00355</name>
</gene>
<dbReference type="Gene3D" id="3.30.530.20">
    <property type="match status" value="1"/>
</dbReference>
<keyword evidence="4" id="KW-1185">Reference proteome</keyword>
<feature type="domain" description="Activator of Hsp90 ATPase homologue 1/2-like C-terminal" evidence="2">
    <location>
        <begin position="13"/>
        <end position="141"/>
    </location>
</feature>
<comment type="caution">
    <text evidence="3">The sequence shown here is derived from an EMBL/GenBank/DDBJ whole genome shotgun (WGS) entry which is preliminary data.</text>
</comment>
<dbReference type="EMBL" id="JSVC01000001">
    <property type="protein sequence ID" value="KIC96257.1"/>
    <property type="molecule type" value="Genomic_DNA"/>
</dbReference>
<dbReference type="Pfam" id="PF08327">
    <property type="entry name" value="AHSA1"/>
    <property type="match status" value="1"/>
</dbReference>
<dbReference type="RefSeq" id="WP_039136034.1">
    <property type="nucleotide sequence ID" value="NZ_JSVC01000001.1"/>
</dbReference>
<protein>
    <submittedName>
        <fullName evidence="3">ATPase</fullName>
    </submittedName>
</protein>
<name>A0A0C1L7X5_9BACT</name>
<comment type="similarity">
    <text evidence="1">Belongs to the AHA1 family.</text>
</comment>
<proteinExistence type="inferred from homology"/>
<evidence type="ECO:0000256" key="1">
    <source>
        <dbReference type="ARBA" id="ARBA00006817"/>
    </source>
</evidence>
<accession>A0A0C1L7X5</accession>
<evidence type="ECO:0000313" key="3">
    <source>
        <dbReference type="EMBL" id="KIC96257.1"/>
    </source>
</evidence>
<dbReference type="OrthoDB" id="2355173at2"/>
<dbReference type="InterPro" id="IPR013538">
    <property type="entry name" value="ASHA1/2-like_C"/>
</dbReference>
<dbReference type="AlphaFoldDB" id="A0A0C1L7X5"/>
<dbReference type="CDD" id="cd07814">
    <property type="entry name" value="SRPBCC_CalC_Aha1-like"/>
    <property type="match status" value="1"/>
</dbReference>
<dbReference type="STRING" id="1349421.OI18_00355"/>
<reference evidence="3 4" key="1">
    <citation type="submission" date="2014-11" db="EMBL/GenBank/DDBJ databases">
        <title>Genome sequence of Flavihumibacter solisilvae 3-3.</title>
        <authorList>
            <person name="Zhou G."/>
            <person name="Li M."/>
            <person name="Wang G."/>
        </authorList>
    </citation>
    <scope>NUCLEOTIDE SEQUENCE [LARGE SCALE GENOMIC DNA]</scope>
    <source>
        <strain evidence="3 4">3-3</strain>
    </source>
</reference>
<evidence type="ECO:0000313" key="4">
    <source>
        <dbReference type="Proteomes" id="UP000031408"/>
    </source>
</evidence>
<dbReference type="SUPFAM" id="SSF55961">
    <property type="entry name" value="Bet v1-like"/>
    <property type="match status" value="1"/>
</dbReference>